<name>A0A1G1WGJ1_9BACT</name>
<dbReference type="AlphaFoldDB" id="A0A1G1WGJ1"/>
<evidence type="ECO:0008006" key="4">
    <source>
        <dbReference type="Google" id="ProtNLM"/>
    </source>
</evidence>
<keyword evidence="1" id="KW-0472">Membrane</keyword>
<evidence type="ECO:0000313" key="2">
    <source>
        <dbReference type="EMBL" id="OGY26832.1"/>
    </source>
</evidence>
<accession>A0A1G1WGJ1</accession>
<feature type="transmembrane region" description="Helical" evidence="1">
    <location>
        <begin position="40"/>
        <end position="61"/>
    </location>
</feature>
<dbReference type="Pfam" id="PF11146">
    <property type="entry name" value="DUF2905"/>
    <property type="match status" value="1"/>
</dbReference>
<sequence>MEFGSLLIIFVVIFSLLGIARTLGFKWPKLPGDIVIHKKGFTFAFYFGSSIIISIILNLIFKYFFNK</sequence>
<organism evidence="2 3">
    <name type="scientific">Candidatus Woykebacteria bacterium RBG_16_43_9</name>
    <dbReference type="NCBI Taxonomy" id="1802596"/>
    <lineage>
        <taxon>Bacteria</taxon>
        <taxon>Candidatus Woykeibacteriota</taxon>
    </lineage>
</organism>
<gene>
    <name evidence="2" type="ORF">A2Z11_01455</name>
</gene>
<evidence type="ECO:0000313" key="3">
    <source>
        <dbReference type="Proteomes" id="UP000176389"/>
    </source>
</evidence>
<keyword evidence="1" id="KW-0812">Transmembrane</keyword>
<reference evidence="2 3" key="1">
    <citation type="journal article" date="2016" name="Nat. Commun.">
        <title>Thousands of microbial genomes shed light on interconnected biogeochemical processes in an aquifer system.</title>
        <authorList>
            <person name="Anantharaman K."/>
            <person name="Brown C.T."/>
            <person name="Hug L.A."/>
            <person name="Sharon I."/>
            <person name="Castelle C.J."/>
            <person name="Probst A.J."/>
            <person name="Thomas B.C."/>
            <person name="Singh A."/>
            <person name="Wilkins M.J."/>
            <person name="Karaoz U."/>
            <person name="Brodie E.L."/>
            <person name="Williams K.H."/>
            <person name="Hubbard S.S."/>
            <person name="Banfield J.F."/>
        </authorList>
    </citation>
    <scope>NUCLEOTIDE SEQUENCE [LARGE SCALE GENOMIC DNA]</scope>
</reference>
<dbReference type="STRING" id="1802596.A2Z11_01455"/>
<evidence type="ECO:0000256" key="1">
    <source>
        <dbReference type="SAM" id="Phobius"/>
    </source>
</evidence>
<dbReference type="InterPro" id="IPR021320">
    <property type="entry name" value="DUF2905"/>
</dbReference>
<dbReference type="Proteomes" id="UP000176389">
    <property type="component" value="Unassembled WGS sequence"/>
</dbReference>
<comment type="caution">
    <text evidence="2">The sequence shown here is derived from an EMBL/GenBank/DDBJ whole genome shotgun (WGS) entry which is preliminary data.</text>
</comment>
<protein>
    <recommendedName>
        <fullName evidence="4">DUF2905 domain-containing protein</fullName>
    </recommendedName>
</protein>
<proteinExistence type="predicted"/>
<keyword evidence="1" id="KW-1133">Transmembrane helix</keyword>
<dbReference type="EMBL" id="MHCS01000009">
    <property type="protein sequence ID" value="OGY26832.1"/>
    <property type="molecule type" value="Genomic_DNA"/>
</dbReference>